<feature type="coiled-coil region" evidence="1">
    <location>
        <begin position="51"/>
        <end position="100"/>
    </location>
</feature>
<evidence type="ECO:0000256" key="1">
    <source>
        <dbReference type="SAM" id="Coils"/>
    </source>
</evidence>
<accession>A0A5K1TUF1</accession>
<name>A0A5K1TUF1_ENTHI</name>
<dbReference type="VEuPathDB" id="AmoebaDB:EHI_111190"/>
<gene>
    <name evidence="2" type="ORF">CL6EHI_111190</name>
</gene>
<evidence type="ECO:0000313" key="2">
    <source>
        <dbReference type="EMBL" id="GAT96690.1"/>
    </source>
</evidence>
<dbReference type="VEuPathDB" id="AmoebaDB:KM1_194470"/>
<sequence length="112" mass="13203">MKIMIKLSNSTPLGYFIIDEGLTIPLKFEQDDVLEKIHENFDKTTKKNDSIKEADKEKKDIKILILQLKKQRNKELNQIIKESENQIKNIVDDLELLREIKKKLESYKTSTN</sequence>
<reference evidence="2 3" key="1">
    <citation type="submission" date="2016-05" db="EMBL/GenBank/DDBJ databases">
        <title>First whole genome sequencing of Entamoeba histolytica HM1:IMSS-clone-6.</title>
        <authorList>
            <person name="Mukherjee Avik.K."/>
            <person name="Izumyama S."/>
            <person name="Nakada-Tsukui K."/>
            <person name="Nozaki T."/>
        </authorList>
    </citation>
    <scope>NUCLEOTIDE SEQUENCE [LARGE SCALE GENOMIC DNA]</scope>
    <source>
        <strain evidence="2 3">HM1:IMSS clone 6</strain>
    </source>
</reference>
<dbReference type="AlphaFoldDB" id="A0A5K1TUF1"/>
<dbReference type="EMBL" id="BDEQ01000001">
    <property type="protein sequence ID" value="GAT96690.1"/>
    <property type="molecule type" value="Genomic_DNA"/>
</dbReference>
<proteinExistence type="predicted"/>
<dbReference type="VEuPathDB" id="AmoebaDB:EHI8A_122220"/>
<dbReference type="Proteomes" id="UP000078387">
    <property type="component" value="Unassembled WGS sequence"/>
</dbReference>
<comment type="caution">
    <text evidence="2">The sequence shown here is derived from an EMBL/GenBank/DDBJ whole genome shotgun (WGS) entry which is preliminary data.</text>
</comment>
<protein>
    <submittedName>
        <fullName evidence="2">Uncharacterized protein</fullName>
    </submittedName>
</protein>
<organism evidence="2 3">
    <name type="scientific">Entamoeba histolytica</name>
    <dbReference type="NCBI Taxonomy" id="5759"/>
    <lineage>
        <taxon>Eukaryota</taxon>
        <taxon>Amoebozoa</taxon>
        <taxon>Evosea</taxon>
        <taxon>Archamoebae</taxon>
        <taxon>Mastigamoebida</taxon>
        <taxon>Entamoebidae</taxon>
        <taxon>Entamoeba</taxon>
    </lineage>
</organism>
<dbReference type="VEuPathDB" id="AmoebaDB:EHI5A_150340"/>
<evidence type="ECO:0000313" key="3">
    <source>
        <dbReference type="Proteomes" id="UP000078387"/>
    </source>
</evidence>
<keyword evidence="1" id="KW-0175">Coiled coil</keyword>
<dbReference type="VEuPathDB" id="AmoebaDB:EHI7A_183990"/>